<dbReference type="GO" id="GO:0005634">
    <property type="term" value="C:nucleus"/>
    <property type="evidence" value="ECO:0007669"/>
    <property type="project" value="TreeGrafter"/>
</dbReference>
<keyword evidence="3" id="KW-1185">Reference proteome</keyword>
<dbReference type="Pfam" id="PF01467">
    <property type="entry name" value="CTP_transf_like"/>
    <property type="match status" value="1"/>
</dbReference>
<organism evidence="2 3">
    <name type="scientific">Ceratodon purpureus</name>
    <name type="common">Fire moss</name>
    <name type="synonym">Dicranum purpureum</name>
    <dbReference type="NCBI Taxonomy" id="3225"/>
    <lineage>
        <taxon>Eukaryota</taxon>
        <taxon>Viridiplantae</taxon>
        <taxon>Streptophyta</taxon>
        <taxon>Embryophyta</taxon>
        <taxon>Bryophyta</taxon>
        <taxon>Bryophytina</taxon>
        <taxon>Bryopsida</taxon>
        <taxon>Dicranidae</taxon>
        <taxon>Pseudoditrichales</taxon>
        <taxon>Ditrichaceae</taxon>
        <taxon>Ceratodon</taxon>
    </lineage>
</organism>
<accession>A0A8T0ID28</accession>
<dbReference type="PANTHER" id="PTHR31285:SF0">
    <property type="entry name" value="NICOTINAMIDE MONONUCLEOTIDE ADENYLYLTRANSFERASE"/>
    <property type="match status" value="1"/>
</dbReference>
<dbReference type="Proteomes" id="UP000822688">
    <property type="component" value="Chromosome 4"/>
</dbReference>
<name>A0A8T0ID28_CERPU</name>
<dbReference type="InterPro" id="IPR004821">
    <property type="entry name" value="Cyt_trans-like"/>
</dbReference>
<feature type="domain" description="Cytidyltransferase-like" evidence="1">
    <location>
        <begin position="220"/>
        <end position="381"/>
    </location>
</feature>
<evidence type="ECO:0000259" key="1">
    <source>
        <dbReference type="Pfam" id="PF01467"/>
    </source>
</evidence>
<dbReference type="Gene3D" id="3.40.50.620">
    <property type="entry name" value="HUPs"/>
    <property type="match status" value="1"/>
</dbReference>
<dbReference type="EMBL" id="CM026424">
    <property type="protein sequence ID" value="KAG0580358.1"/>
    <property type="molecule type" value="Genomic_DNA"/>
</dbReference>
<comment type="caution">
    <text evidence="2">The sequence shown here is derived from an EMBL/GenBank/DDBJ whole genome shotgun (WGS) entry which is preliminary data.</text>
</comment>
<dbReference type="GO" id="GO:0016887">
    <property type="term" value="F:ATP hydrolysis activity"/>
    <property type="evidence" value="ECO:0007669"/>
    <property type="project" value="TreeGrafter"/>
</dbReference>
<reference evidence="2" key="1">
    <citation type="submission" date="2020-06" db="EMBL/GenBank/DDBJ databases">
        <title>WGS assembly of Ceratodon purpureus strain R40.</title>
        <authorList>
            <person name="Carey S.B."/>
            <person name="Jenkins J."/>
            <person name="Shu S."/>
            <person name="Lovell J.T."/>
            <person name="Sreedasyam A."/>
            <person name="Maumus F."/>
            <person name="Tiley G.P."/>
            <person name="Fernandez-Pozo N."/>
            <person name="Barry K."/>
            <person name="Chen C."/>
            <person name="Wang M."/>
            <person name="Lipzen A."/>
            <person name="Daum C."/>
            <person name="Saski C.A."/>
            <person name="Payton A.C."/>
            <person name="Mcbreen J.C."/>
            <person name="Conrad R.E."/>
            <person name="Kollar L.M."/>
            <person name="Olsson S."/>
            <person name="Huttunen S."/>
            <person name="Landis J.B."/>
            <person name="Wickett N.J."/>
            <person name="Johnson M.G."/>
            <person name="Rensing S.A."/>
            <person name="Grimwood J."/>
            <person name="Schmutz J."/>
            <person name="Mcdaniel S.F."/>
        </authorList>
    </citation>
    <scope>NUCLEOTIDE SEQUENCE</scope>
    <source>
        <strain evidence="2">R40</strain>
    </source>
</reference>
<dbReference type="GO" id="GO:0005737">
    <property type="term" value="C:cytoplasm"/>
    <property type="evidence" value="ECO:0007669"/>
    <property type="project" value="TreeGrafter"/>
</dbReference>
<dbReference type="FunFam" id="3.40.50.620:FF:000180">
    <property type="entry name" value="Cytidyltransferase isoform 1"/>
    <property type="match status" value="1"/>
</dbReference>
<dbReference type="SUPFAM" id="SSF52374">
    <property type="entry name" value="Nucleotidylyl transferase"/>
    <property type="match status" value="1"/>
</dbReference>
<dbReference type="GO" id="GO:0000309">
    <property type="term" value="F:nicotinamide-nucleotide adenylyltransferase activity"/>
    <property type="evidence" value="ECO:0007669"/>
    <property type="project" value="TreeGrafter"/>
</dbReference>
<evidence type="ECO:0000313" key="2">
    <source>
        <dbReference type="EMBL" id="KAG0580358.1"/>
    </source>
</evidence>
<protein>
    <recommendedName>
        <fullName evidence="1">Cytidyltransferase-like domain-containing protein</fullName>
    </recommendedName>
</protein>
<gene>
    <name evidence="2" type="ORF">KC19_4G167900</name>
</gene>
<evidence type="ECO:0000313" key="3">
    <source>
        <dbReference type="Proteomes" id="UP000822688"/>
    </source>
</evidence>
<sequence>MSKMDSVLRAVIEAIHSSPTQFVLCLSGGASQVLGWLLSVPGASRTVLEATIPYSRASMVQLLGKVPTQSVCRETADEIATAAYNRALKLSMPGTQVAGIGFTGALASVPPKRGDHRCHVSARTQTGLWRYDLVLAKGYRDRYGEDYLTSCVTIKTLADVCGVSEDVPLVLQEGTEELRQAKVVYSEEEQFEQLLSGQICMIKFSGDSNSTSGGTRRVILSGSFNPLHDGHIKLLDAACRLREGGLPCYEISAINADKPPLGLADIKARSKQFHSAGKPLVVTNQPYFYKKAELFPDSTFVVGVDTALRLVDPKYYGNSTDRMLEVMEGIKQLGCDFFVAGRTVGGTFQVLSDVQIPDKIQSMFQKIPEFRVDLSSTQLRQAAER</sequence>
<proteinExistence type="predicted"/>
<dbReference type="AlphaFoldDB" id="A0A8T0ID28"/>
<dbReference type="PANTHER" id="PTHR31285">
    <property type="entry name" value="NICOTINAMIDE MONONUCLEOTIDE ADENYLYLTRANSFERASE"/>
    <property type="match status" value="1"/>
</dbReference>
<dbReference type="InterPro" id="IPR014729">
    <property type="entry name" value="Rossmann-like_a/b/a_fold"/>
</dbReference>